<feature type="transmembrane region" description="Helical" evidence="6">
    <location>
        <begin position="212"/>
        <end position="233"/>
    </location>
</feature>
<keyword evidence="5 6" id="KW-0472">Membrane</keyword>
<feature type="transmembrane region" description="Helical" evidence="6">
    <location>
        <begin position="172"/>
        <end position="192"/>
    </location>
</feature>
<evidence type="ECO:0000256" key="1">
    <source>
        <dbReference type="ARBA" id="ARBA00004127"/>
    </source>
</evidence>
<dbReference type="GO" id="GO:0016020">
    <property type="term" value="C:membrane"/>
    <property type="evidence" value="ECO:0007669"/>
    <property type="project" value="UniProtKB-SubCell"/>
</dbReference>
<feature type="transmembrane region" description="Helical" evidence="6">
    <location>
        <begin position="33"/>
        <end position="51"/>
    </location>
</feature>
<evidence type="ECO:0000256" key="3">
    <source>
        <dbReference type="ARBA" id="ARBA00022692"/>
    </source>
</evidence>
<evidence type="ECO:0000256" key="4">
    <source>
        <dbReference type="ARBA" id="ARBA00022989"/>
    </source>
</evidence>
<evidence type="ECO:0000256" key="6">
    <source>
        <dbReference type="SAM" id="Phobius"/>
    </source>
</evidence>
<comment type="subcellular location">
    <subcellularLocation>
        <location evidence="1">Endomembrane system</location>
        <topology evidence="1">Multi-pass membrane protein</topology>
    </subcellularLocation>
</comment>
<dbReference type="AlphaFoldDB" id="A0A9J6ZF06"/>
<dbReference type="Proteomes" id="UP001056756">
    <property type="component" value="Chromosome"/>
</dbReference>
<dbReference type="PANTHER" id="PTHR32322">
    <property type="entry name" value="INNER MEMBRANE TRANSPORTER"/>
    <property type="match status" value="1"/>
</dbReference>
<proteinExistence type="inferred from homology"/>
<comment type="similarity">
    <text evidence="2">Belongs to the EamA transporter family.</text>
</comment>
<evidence type="ECO:0000259" key="7">
    <source>
        <dbReference type="Pfam" id="PF00892"/>
    </source>
</evidence>
<feature type="transmembrane region" description="Helical" evidence="6">
    <location>
        <begin position="101"/>
        <end position="134"/>
    </location>
</feature>
<evidence type="ECO:0000256" key="5">
    <source>
        <dbReference type="ARBA" id="ARBA00023136"/>
    </source>
</evidence>
<feature type="transmembrane region" description="Helical" evidence="6">
    <location>
        <begin position="63"/>
        <end position="81"/>
    </location>
</feature>
<accession>A0A9J6ZF06</accession>
<feature type="transmembrane region" description="Helical" evidence="6">
    <location>
        <begin position="146"/>
        <end position="166"/>
    </location>
</feature>
<feature type="transmembrane region" description="Helical" evidence="6">
    <location>
        <begin position="239"/>
        <end position="258"/>
    </location>
</feature>
<sequence>MWLFLSILSAIVFGTAGWWMKVSQMKRGSVNTLLLALYIVGALGFGVNSIIDGSYIQLLDLHIWIAGLIIGLGSALGNLYFMRALDTGPATLTSPLTNMNIVLVVLLGTLVYGELLVPIQIFSIILLIFATILITQKKESKSITSSWWYGFILLAIIMFTIRNGGLKVTEELGYESAPVLFVAYFMAIFFYLKPVVNDRSSSSNSKAIGWRYGAVTGLLSYGGLQLYAVALQYGQSNLVAPIFATNGLIVTIFSIIIYKERLSRIQWVAFASLLLGLICIRITL</sequence>
<keyword evidence="3 6" id="KW-0812">Transmembrane</keyword>
<feature type="transmembrane region" description="Helical" evidence="6">
    <location>
        <begin position="265"/>
        <end position="283"/>
    </location>
</feature>
<dbReference type="InterPro" id="IPR037185">
    <property type="entry name" value="EmrE-like"/>
</dbReference>
<dbReference type="EMBL" id="CP097899">
    <property type="protein sequence ID" value="URN94755.1"/>
    <property type="molecule type" value="Genomic_DNA"/>
</dbReference>
<dbReference type="KEGG" id="plig:NAG76_00390"/>
<feature type="domain" description="EamA" evidence="7">
    <location>
        <begin position="147"/>
        <end position="280"/>
    </location>
</feature>
<dbReference type="SUPFAM" id="SSF103481">
    <property type="entry name" value="Multidrug resistance efflux transporter EmrE"/>
    <property type="match status" value="2"/>
</dbReference>
<dbReference type="InterPro" id="IPR000620">
    <property type="entry name" value="EamA_dom"/>
</dbReference>
<reference evidence="8" key="1">
    <citation type="submission" date="2022-05" db="EMBL/GenBank/DDBJ databases">
        <title>Novel bacterial taxa in a minimal lignocellulolytic consortium and its capacity to transform plastics disclosed by genome-resolved metagenomics.</title>
        <authorList>
            <person name="Rodriguez C.A.D."/>
            <person name="Diaz-Garcia L."/>
            <person name="Herrera K."/>
            <person name="Tarazona N.A."/>
            <person name="Sproer C."/>
            <person name="Overmann J."/>
            <person name="Jimenez D.J."/>
        </authorList>
    </citation>
    <scope>NUCLEOTIDE SEQUENCE</scope>
    <source>
        <strain evidence="8">MAG5</strain>
    </source>
</reference>
<dbReference type="InterPro" id="IPR050638">
    <property type="entry name" value="AA-Vitamin_Transporters"/>
</dbReference>
<evidence type="ECO:0000256" key="2">
    <source>
        <dbReference type="ARBA" id="ARBA00007362"/>
    </source>
</evidence>
<feature type="domain" description="EamA" evidence="7">
    <location>
        <begin position="2"/>
        <end position="135"/>
    </location>
</feature>
<protein>
    <submittedName>
        <fullName evidence="8">DMT family transporter</fullName>
    </submittedName>
</protein>
<dbReference type="Gene3D" id="1.10.3730.20">
    <property type="match status" value="1"/>
</dbReference>
<dbReference type="PANTHER" id="PTHR32322:SF2">
    <property type="entry name" value="EAMA DOMAIN-CONTAINING PROTEIN"/>
    <property type="match status" value="1"/>
</dbReference>
<name>A0A9J6ZF06_9BACL</name>
<evidence type="ECO:0000313" key="9">
    <source>
        <dbReference type="Proteomes" id="UP001056756"/>
    </source>
</evidence>
<keyword evidence="4 6" id="KW-1133">Transmembrane helix</keyword>
<dbReference type="Pfam" id="PF00892">
    <property type="entry name" value="EamA"/>
    <property type="match status" value="2"/>
</dbReference>
<organism evidence="8 9">
    <name type="scientific">Candidatus Pristimantibacillus lignocellulolyticus</name>
    <dbReference type="NCBI Taxonomy" id="2994561"/>
    <lineage>
        <taxon>Bacteria</taxon>
        <taxon>Bacillati</taxon>
        <taxon>Bacillota</taxon>
        <taxon>Bacilli</taxon>
        <taxon>Bacillales</taxon>
        <taxon>Paenibacillaceae</taxon>
        <taxon>Candidatus Pristimantibacillus</taxon>
    </lineage>
</organism>
<evidence type="ECO:0000313" key="8">
    <source>
        <dbReference type="EMBL" id="URN94755.1"/>
    </source>
</evidence>
<gene>
    <name evidence="8" type="ORF">NAG76_00390</name>
</gene>